<dbReference type="PANTHER" id="PTHR21137:SF35">
    <property type="entry name" value="ODORANT RECEPTOR 19A-RELATED"/>
    <property type="match status" value="1"/>
</dbReference>
<dbReference type="Proteomes" id="UP000279307">
    <property type="component" value="Chromosome 2"/>
</dbReference>
<evidence type="ECO:0000313" key="11">
    <source>
        <dbReference type="EMBL" id="RLU26064.1"/>
    </source>
</evidence>
<gene>
    <name evidence="11" type="ORF">DMN91_002227</name>
</gene>
<feature type="transmembrane region" description="Helical" evidence="10">
    <location>
        <begin position="29"/>
        <end position="52"/>
    </location>
</feature>
<keyword evidence="8 10" id="KW-0675">Receptor</keyword>
<evidence type="ECO:0000256" key="1">
    <source>
        <dbReference type="ARBA" id="ARBA00004651"/>
    </source>
</evidence>
<feature type="transmembrane region" description="Helical" evidence="10">
    <location>
        <begin position="172"/>
        <end position="205"/>
    </location>
</feature>
<evidence type="ECO:0000256" key="8">
    <source>
        <dbReference type="ARBA" id="ARBA00023170"/>
    </source>
</evidence>
<keyword evidence="6 10" id="KW-1133">Transmembrane helix</keyword>
<dbReference type="Pfam" id="PF02949">
    <property type="entry name" value="7tm_6"/>
    <property type="match status" value="1"/>
</dbReference>
<dbReference type="PANTHER" id="PTHR21137">
    <property type="entry name" value="ODORANT RECEPTOR"/>
    <property type="match status" value="1"/>
</dbReference>
<keyword evidence="9 10" id="KW-0807">Transducer</keyword>
<keyword evidence="5 10" id="KW-0552">Olfaction</keyword>
<evidence type="ECO:0000256" key="2">
    <source>
        <dbReference type="ARBA" id="ARBA00022475"/>
    </source>
</evidence>
<comment type="caution">
    <text evidence="10">Lacks conserved residue(s) required for the propagation of feature annotation.</text>
</comment>
<keyword evidence="7 10" id="KW-0472">Membrane</keyword>
<evidence type="ECO:0000313" key="12">
    <source>
        <dbReference type="Proteomes" id="UP000279307"/>
    </source>
</evidence>
<keyword evidence="4 10" id="KW-0812">Transmembrane</keyword>
<dbReference type="EMBL" id="QOIP01000002">
    <property type="protein sequence ID" value="RLU26064.1"/>
    <property type="molecule type" value="Genomic_DNA"/>
</dbReference>
<dbReference type="GO" id="GO:0005549">
    <property type="term" value="F:odorant binding"/>
    <property type="evidence" value="ECO:0007669"/>
    <property type="project" value="InterPro"/>
</dbReference>
<evidence type="ECO:0000256" key="5">
    <source>
        <dbReference type="ARBA" id="ARBA00022725"/>
    </source>
</evidence>
<feature type="transmembrane region" description="Helical" evidence="10">
    <location>
        <begin position="118"/>
        <end position="140"/>
    </location>
</feature>
<comment type="similarity">
    <text evidence="10">Belongs to the insect chemoreceptor superfamily. Heteromeric odorant receptor channel (TC 1.A.69) family.</text>
</comment>
<accession>A0A3L8E028</accession>
<sequence length="394" mass="45900">MDTQFLYLHRVILVAVGLWPYHRTMLVQLQCFVFSLTLSSSIIFQLTTFLTAEWTIEFIVEILSTSLFVLLCATAYNSFWSNTHVVKRVLQNLQYICSNLKDENEIAIIKRYGYIAKCVIIGMTLFVMCFFFIVTLLPILPRIFGIFFLVNESEPYRNIYIRTEYFVDEEKYFYFILLHLYAVQYIAGGTLLVAGTLVVGYFTYCCGLFNIASYRIEQTKWINSDELPTRMNKRQVNKKKKLIHAVDIHRTSLKTIEFCLYNFEKTCFLIIVLIIICLSLHLFGIFQAISFVFRMEDFVLHCGFMLGILGCSFGGNYMGQAITDHYNYIFSSAYNVRWYVEPVRVQRLILFLLQRGTKPYCMKVGGLYIPSLETFASLSTASISYFTVIYSMQK</sequence>
<evidence type="ECO:0000256" key="6">
    <source>
        <dbReference type="ARBA" id="ARBA00022989"/>
    </source>
</evidence>
<evidence type="ECO:0000256" key="9">
    <source>
        <dbReference type="ARBA" id="ARBA00023224"/>
    </source>
</evidence>
<comment type="subcellular location">
    <subcellularLocation>
        <location evidence="1 10">Cell membrane</location>
        <topology evidence="1 10">Multi-pass membrane protein</topology>
    </subcellularLocation>
</comment>
<dbReference type="GO" id="GO:0004984">
    <property type="term" value="F:olfactory receptor activity"/>
    <property type="evidence" value="ECO:0007669"/>
    <property type="project" value="InterPro"/>
</dbReference>
<protein>
    <recommendedName>
        <fullName evidence="10">Odorant receptor</fullName>
    </recommendedName>
</protein>
<name>A0A3L8E028_OOCBI</name>
<feature type="transmembrane region" description="Helical" evidence="10">
    <location>
        <begin position="298"/>
        <end position="318"/>
    </location>
</feature>
<dbReference type="GO" id="GO:0007165">
    <property type="term" value="P:signal transduction"/>
    <property type="evidence" value="ECO:0007669"/>
    <property type="project" value="UniProtKB-KW"/>
</dbReference>
<dbReference type="InterPro" id="IPR004117">
    <property type="entry name" value="7tm6_olfct_rcpt"/>
</dbReference>
<dbReference type="AlphaFoldDB" id="A0A3L8E028"/>
<keyword evidence="2" id="KW-1003">Cell membrane</keyword>
<dbReference type="OrthoDB" id="7696577at2759"/>
<feature type="transmembrane region" description="Helical" evidence="10">
    <location>
        <begin position="267"/>
        <end position="292"/>
    </location>
</feature>
<proteinExistence type="inferred from homology"/>
<organism evidence="11 12">
    <name type="scientific">Ooceraea biroi</name>
    <name type="common">Clonal raider ant</name>
    <name type="synonym">Cerapachys biroi</name>
    <dbReference type="NCBI Taxonomy" id="2015173"/>
    <lineage>
        <taxon>Eukaryota</taxon>
        <taxon>Metazoa</taxon>
        <taxon>Ecdysozoa</taxon>
        <taxon>Arthropoda</taxon>
        <taxon>Hexapoda</taxon>
        <taxon>Insecta</taxon>
        <taxon>Pterygota</taxon>
        <taxon>Neoptera</taxon>
        <taxon>Endopterygota</taxon>
        <taxon>Hymenoptera</taxon>
        <taxon>Apocrita</taxon>
        <taxon>Aculeata</taxon>
        <taxon>Formicoidea</taxon>
        <taxon>Formicidae</taxon>
        <taxon>Dorylinae</taxon>
        <taxon>Ooceraea</taxon>
    </lineage>
</organism>
<feature type="transmembrane region" description="Helical" evidence="10">
    <location>
        <begin position="58"/>
        <end position="79"/>
    </location>
</feature>
<comment type="caution">
    <text evidence="11">The sequence shown here is derived from an EMBL/GenBank/DDBJ whole genome shotgun (WGS) entry which is preliminary data.</text>
</comment>
<dbReference type="GO" id="GO:0005886">
    <property type="term" value="C:plasma membrane"/>
    <property type="evidence" value="ECO:0007669"/>
    <property type="project" value="UniProtKB-SubCell"/>
</dbReference>
<evidence type="ECO:0000256" key="3">
    <source>
        <dbReference type="ARBA" id="ARBA00022606"/>
    </source>
</evidence>
<evidence type="ECO:0000256" key="7">
    <source>
        <dbReference type="ARBA" id="ARBA00023136"/>
    </source>
</evidence>
<evidence type="ECO:0000256" key="4">
    <source>
        <dbReference type="ARBA" id="ARBA00022692"/>
    </source>
</evidence>
<reference evidence="11 12" key="1">
    <citation type="journal article" date="2018" name="Genome Res.">
        <title>The genomic architecture and molecular evolution of ant odorant receptors.</title>
        <authorList>
            <person name="McKenzie S.K."/>
            <person name="Kronauer D.J.C."/>
        </authorList>
    </citation>
    <scope>NUCLEOTIDE SEQUENCE [LARGE SCALE GENOMIC DNA]</scope>
    <source>
        <strain evidence="11">Clonal line C1</strain>
    </source>
</reference>
<keyword evidence="3 10" id="KW-0716">Sensory transduction</keyword>
<evidence type="ECO:0000256" key="10">
    <source>
        <dbReference type="RuleBase" id="RU351113"/>
    </source>
</evidence>